<dbReference type="GO" id="GO:0001681">
    <property type="term" value="F:sialate O-acetylesterase activity"/>
    <property type="evidence" value="ECO:0007669"/>
    <property type="project" value="InterPro"/>
</dbReference>
<evidence type="ECO:0000259" key="3">
    <source>
        <dbReference type="Pfam" id="PF03629"/>
    </source>
</evidence>
<gene>
    <name evidence="4" type="ORF">FDY95_04000</name>
</gene>
<name>A0A5R8WY90_9BACT</name>
<evidence type="ECO:0000256" key="1">
    <source>
        <dbReference type="ARBA" id="ARBA00022801"/>
    </source>
</evidence>
<keyword evidence="2" id="KW-0732">Signal</keyword>
<reference evidence="4 5" key="1">
    <citation type="submission" date="2019-05" db="EMBL/GenBank/DDBJ databases">
        <title>Hymenobacter edaphi sp. nov., isolated from abandoned arsenic-contaminated farmland soil.</title>
        <authorList>
            <person name="Nie L."/>
        </authorList>
    </citation>
    <scope>NUCLEOTIDE SEQUENCE [LARGE SCALE GENOMIC DNA]</scope>
    <source>
        <strain evidence="4 5">1-3-3-8</strain>
    </source>
</reference>
<dbReference type="Pfam" id="PF03629">
    <property type="entry name" value="SASA"/>
    <property type="match status" value="1"/>
</dbReference>
<dbReference type="EMBL" id="VAJM01000001">
    <property type="protein sequence ID" value="TLM97162.1"/>
    <property type="molecule type" value="Genomic_DNA"/>
</dbReference>
<dbReference type="Gene3D" id="3.40.50.1110">
    <property type="entry name" value="SGNH hydrolase"/>
    <property type="match status" value="2"/>
</dbReference>
<comment type="caution">
    <text evidence="4">The sequence shown here is derived from an EMBL/GenBank/DDBJ whole genome shotgun (WGS) entry which is preliminary data.</text>
</comment>
<dbReference type="InterPro" id="IPR008979">
    <property type="entry name" value="Galactose-bd-like_sf"/>
</dbReference>
<accession>A0A5R8WY90</accession>
<dbReference type="InterPro" id="IPR039329">
    <property type="entry name" value="SIAE"/>
</dbReference>
<dbReference type="AlphaFoldDB" id="A0A5R8WY90"/>
<protein>
    <submittedName>
        <fullName evidence="4">Sialate O-acetylesterase</fullName>
    </submittedName>
</protein>
<dbReference type="InterPro" id="IPR005181">
    <property type="entry name" value="SASA"/>
</dbReference>
<dbReference type="InterPro" id="IPR013783">
    <property type="entry name" value="Ig-like_fold"/>
</dbReference>
<feature type="signal peptide" evidence="2">
    <location>
        <begin position="1"/>
        <end position="31"/>
    </location>
</feature>
<organism evidence="4 5">
    <name type="scientific">Hymenobacter jeollabukensis</name>
    <dbReference type="NCBI Taxonomy" id="2025313"/>
    <lineage>
        <taxon>Bacteria</taxon>
        <taxon>Pseudomonadati</taxon>
        <taxon>Bacteroidota</taxon>
        <taxon>Cytophagia</taxon>
        <taxon>Cytophagales</taxon>
        <taxon>Hymenobacteraceae</taxon>
        <taxon>Hymenobacter</taxon>
    </lineage>
</organism>
<evidence type="ECO:0000313" key="5">
    <source>
        <dbReference type="Proteomes" id="UP000305517"/>
    </source>
</evidence>
<sequence length="670" mass="72415">MSAPINFLPVKTPLLPAIAALALVASLPASAAVRLPRLVGDHMVLQRGQPLPLWGWADAGEAVTVTWRGQTYAAKTGGPNGRWTVTLPATPAGGPYELTVQGQNQLTVRDVLVGDVWLASGQSNMEWPVRDALNAPAEIAAANFPRIRRIDVPNEAALTPQPDFGGAGWQPCTPETVGSFSAVAYFFARELQQQYQVPIGLITAEWGGTPAEAWTSAESLRRLPDFAERVGAVQALKGSIPSLQADFDARTKAWQASPAGQDQGLQGGQARWADPAFDAQTWPTMTLPGYWESQTEALRDFDGIVWLRRAFTLTAADAAQPATVGLARIDDRDSTWVNGVAVGGTRGYYPQRRYPVPAGLLRPGRNVVTVRVVDDGGGGGIWGAGADMYLALPTRRLPLDGPWQYHVAYEPATQPRAPFPGGPQMTPTVLFNGLINPLVPYALKGVIWYQGETNAPRAAQYRTLFPALIRDWRAQWQRPELPFLFVQIAGYQPNGNLPAESTFSELREAQQLVLALPATGMATAIDVGDSTDIHPRDKQTVGRRLALQARRVAYGEAGTVASGPVFDKMTISGNTVRLTFKNAGHDLVLKDAGGPYLKGFALAGADRRFVWAQGEVQGSSIVLRSPAVPKPVAVRYAWGNMPFLNLYNREGLPAPPFRTDQWPGLTTGKK</sequence>
<keyword evidence="1" id="KW-0378">Hydrolase</keyword>
<dbReference type="PANTHER" id="PTHR22901">
    <property type="entry name" value="SIALATE O-ACETYLESTERASE"/>
    <property type="match status" value="1"/>
</dbReference>
<keyword evidence="5" id="KW-1185">Reference proteome</keyword>
<dbReference type="InterPro" id="IPR036514">
    <property type="entry name" value="SGNH_hydro_sf"/>
</dbReference>
<dbReference type="Proteomes" id="UP000305517">
    <property type="component" value="Unassembled WGS sequence"/>
</dbReference>
<feature type="domain" description="Sialate O-acetylesterase" evidence="3">
    <location>
        <begin position="442"/>
        <end position="548"/>
    </location>
</feature>
<dbReference type="SUPFAM" id="SSF52266">
    <property type="entry name" value="SGNH hydrolase"/>
    <property type="match status" value="1"/>
</dbReference>
<dbReference type="Gene3D" id="2.60.40.10">
    <property type="entry name" value="Immunoglobulins"/>
    <property type="match status" value="1"/>
</dbReference>
<dbReference type="OrthoDB" id="9816001at2"/>
<dbReference type="GO" id="GO:0005975">
    <property type="term" value="P:carbohydrate metabolic process"/>
    <property type="evidence" value="ECO:0007669"/>
    <property type="project" value="TreeGrafter"/>
</dbReference>
<feature type="chain" id="PRO_5024357708" evidence="2">
    <location>
        <begin position="32"/>
        <end position="670"/>
    </location>
</feature>
<evidence type="ECO:0000256" key="2">
    <source>
        <dbReference type="SAM" id="SignalP"/>
    </source>
</evidence>
<dbReference type="SUPFAM" id="SSF49785">
    <property type="entry name" value="Galactose-binding domain-like"/>
    <property type="match status" value="1"/>
</dbReference>
<proteinExistence type="predicted"/>
<dbReference type="PANTHER" id="PTHR22901:SF0">
    <property type="entry name" value="SIALATE O-ACETYLESTERASE"/>
    <property type="match status" value="1"/>
</dbReference>
<evidence type="ECO:0000313" key="4">
    <source>
        <dbReference type="EMBL" id="TLM97162.1"/>
    </source>
</evidence>